<sequence>MAQPDIAMKVFPDPNRDEYKNNLAWFFDSRRNPSLKDHRVKHSKLKATFREFRILITKEESESISPKFVTHGGLNSEEFIEVAKSTYSIQTFFEKSNSTKDLEAEALTRDQAKQLISLCDCFHASKIYSLFIAYFCIIV</sequence>
<evidence type="ECO:0000313" key="2">
    <source>
        <dbReference type="Proteomes" id="UP000489600"/>
    </source>
</evidence>
<dbReference type="Proteomes" id="UP000489600">
    <property type="component" value="Unassembled WGS sequence"/>
</dbReference>
<proteinExistence type="predicted"/>
<dbReference type="EMBL" id="CABITT030000006">
    <property type="protein sequence ID" value="VVB06877.1"/>
    <property type="molecule type" value="Genomic_DNA"/>
</dbReference>
<comment type="caution">
    <text evidence="1">The sequence shown here is derived from an EMBL/GenBank/DDBJ whole genome shotgun (WGS) entry which is preliminary data.</text>
</comment>
<gene>
    <name evidence="1" type="ORF">ANE_LOCUS17321</name>
</gene>
<protein>
    <submittedName>
        <fullName evidence="1">Uncharacterized protein</fullName>
    </submittedName>
</protein>
<name>A0A565BZX9_9BRAS</name>
<reference evidence="1" key="1">
    <citation type="submission" date="2019-07" db="EMBL/GenBank/DDBJ databases">
        <authorList>
            <person name="Dittberner H."/>
        </authorList>
    </citation>
    <scope>NUCLEOTIDE SEQUENCE [LARGE SCALE GENOMIC DNA]</scope>
</reference>
<evidence type="ECO:0000313" key="1">
    <source>
        <dbReference type="EMBL" id="VVB06877.1"/>
    </source>
</evidence>
<keyword evidence="2" id="KW-1185">Reference proteome</keyword>
<accession>A0A565BZX9</accession>
<dbReference type="AlphaFoldDB" id="A0A565BZX9"/>
<organism evidence="1 2">
    <name type="scientific">Arabis nemorensis</name>
    <dbReference type="NCBI Taxonomy" id="586526"/>
    <lineage>
        <taxon>Eukaryota</taxon>
        <taxon>Viridiplantae</taxon>
        <taxon>Streptophyta</taxon>
        <taxon>Embryophyta</taxon>
        <taxon>Tracheophyta</taxon>
        <taxon>Spermatophyta</taxon>
        <taxon>Magnoliopsida</taxon>
        <taxon>eudicotyledons</taxon>
        <taxon>Gunneridae</taxon>
        <taxon>Pentapetalae</taxon>
        <taxon>rosids</taxon>
        <taxon>malvids</taxon>
        <taxon>Brassicales</taxon>
        <taxon>Brassicaceae</taxon>
        <taxon>Arabideae</taxon>
        <taxon>Arabis</taxon>
    </lineage>
</organism>